<name>A0A8J3THQ8_9ACTN</name>
<feature type="compositionally biased region" description="Basic and acidic residues" evidence="1">
    <location>
        <begin position="8"/>
        <end position="17"/>
    </location>
</feature>
<dbReference type="EMBL" id="BOON01000062">
    <property type="protein sequence ID" value="GII25982.1"/>
    <property type="molecule type" value="Genomic_DNA"/>
</dbReference>
<feature type="domain" description="Right handed beta helix" evidence="3">
    <location>
        <begin position="271"/>
        <end position="369"/>
    </location>
</feature>
<sequence>MPDGTAVDDSRLRRESAMHGPEAARSGSRTTTTIPTDTMPAGPFIYNARECGLAGDGSTNDQPALQALVDELGAAYRRDGQPRAIYCPAGVYSIRDEGTAWRSGVSLLGAGPAATRFALSNPGNSTSPTPLAYFTEEQHGASRDNFIADCTMAHFEIDGSGVRLPDYDVLAKGLGLQYVLRGRFRDLYIHDTPATGFGCDFLQNTFLDKLLIIHCGRLENGQWMGGAGIGIGVGGWGATERLTITACTTIRNGTSGIFMELQGREWTPPRGIRIIGCHAEGNRFGISDWGTDGMVVSACTMMANHQAGYDVSSLGTTHIAGRGGIVTDCVIEDNVWDGIAIGNTPGPYTFAGNRVSRNGRYGFWQHNLAGGSQVPAANMIVDNNDFWDNALEGILVDSSLADPSISGNRIRDNGRRVEPGASGGGDTVSYTERSLTDTAANWVPDGHRGKWITADGQDVIVMGNTPTKLNLAPRRPGALTAWPDHRPPPGAPYEVPDCPVSRAGITLAAATYRATIQNNRVWDAQPHQTQTYGLQITDTGMCESGWVHDNSYEGNAVAPTRFDTAPSGGCWYHNLGLDACPGEHC</sequence>
<evidence type="ECO:0000313" key="4">
    <source>
        <dbReference type="EMBL" id="GII25982.1"/>
    </source>
</evidence>
<dbReference type="InterPro" id="IPR006626">
    <property type="entry name" value="PbH1"/>
</dbReference>
<dbReference type="SMART" id="SM00710">
    <property type="entry name" value="PbH1"/>
    <property type="match status" value="9"/>
</dbReference>
<comment type="caution">
    <text evidence="4">The sequence shown here is derived from an EMBL/GenBank/DDBJ whole genome shotgun (WGS) entry which is preliminary data.</text>
</comment>
<accession>A0A8J3THQ8</accession>
<feature type="region of interest" description="Disordered" evidence="1">
    <location>
        <begin position="1"/>
        <end position="41"/>
    </location>
</feature>
<dbReference type="AlphaFoldDB" id="A0A8J3THQ8"/>
<organism evidence="4 5">
    <name type="scientific">Planosporangium mesophilum</name>
    <dbReference type="NCBI Taxonomy" id="689768"/>
    <lineage>
        <taxon>Bacteria</taxon>
        <taxon>Bacillati</taxon>
        <taxon>Actinomycetota</taxon>
        <taxon>Actinomycetes</taxon>
        <taxon>Micromonosporales</taxon>
        <taxon>Micromonosporaceae</taxon>
        <taxon>Planosporangium</taxon>
    </lineage>
</organism>
<keyword evidence="5" id="KW-1185">Reference proteome</keyword>
<protein>
    <recommendedName>
        <fullName evidence="6">Right-handed parallel beta-helix repeat-containing protein</fullName>
    </recommendedName>
</protein>
<dbReference type="Gene3D" id="2.160.20.10">
    <property type="entry name" value="Single-stranded right-handed beta-helix, Pectin lyase-like"/>
    <property type="match status" value="2"/>
</dbReference>
<dbReference type="InterPro" id="IPR024535">
    <property type="entry name" value="RHGA/B-epi-like_pectate_lyase"/>
</dbReference>
<dbReference type="Pfam" id="PF13229">
    <property type="entry name" value="Beta_helix"/>
    <property type="match status" value="1"/>
</dbReference>
<dbReference type="Proteomes" id="UP000599074">
    <property type="component" value="Unassembled WGS sequence"/>
</dbReference>
<evidence type="ECO:0000256" key="1">
    <source>
        <dbReference type="SAM" id="MobiDB-lite"/>
    </source>
</evidence>
<dbReference type="InterPro" id="IPR012334">
    <property type="entry name" value="Pectin_lyas_fold"/>
</dbReference>
<feature type="region of interest" description="Disordered" evidence="1">
    <location>
        <begin position="410"/>
        <end position="432"/>
    </location>
</feature>
<gene>
    <name evidence="4" type="ORF">Pme01_55790</name>
</gene>
<dbReference type="InterPro" id="IPR011050">
    <property type="entry name" value="Pectin_lyase_fold/virulence"/>
</dbReference>
<evidence type="ECO:0000259" key="3">
    <source>
        <dbReference type="Pfam" id="PF13229"/>
    </source>
</evidence>
<dbReference type="SUPFAM" id="SSF51126">
    <property type="entry name" value="Pectin lyase-like"/>
    <property type="match status" value="1"/>
</dbReference>
<proteinExistence type="predicted"/>
<dbReference type="Pfam" id="PF12708">
    <property type="entry name" value="Pect-lyase_RHGA_epim"/>
    <property type="match status" value="1"/>
</dbReference>
<dbReference type="InterPro" id="IPR039448">
    <property type="entry name" value="Beta_helix"/>
</dbReference>
<evidence type="ECO:0008006" key="6">
    <source>
        <dbReference type="Google" id="ProtNLM"/>
    </source>
</evidence>
<reference evidence="4" key="1">
    <citation type="submission" date="2021-01" db="EMBL/GenBank/DDBJ databases">
        <title>Whole genome shotgun sequence of Planosporangium mesophilum NBRC 109066.</title>
        <authorList>
            <person name="Komaki H."/>
            <person name="Tamura T."/>
        </authorList>
    </citation>
    <scope>NUCLEOTIDE SEQUENCE</scope>
    <source>
        <strain evidence="4">NBRC 109066</strain>
    </source>
</reference>
<evidence type="ECO:0000259" key="2">
    <source>
        <dbReference type="Pfam" id="PF12708"/>
    </source>
</evidence>
<feature type="domain" description="Rhamnogalacturonase A/B/Epimerase-like pectate lyase" evidence="2">
    <location>
        <begin position="46"/>
        <end position="195"/>
    </location>
</feature>
<evidence type="ECO:0000313" key="5">
    <source>
        <dbReference type="Proteomes" id="UP000599074"/>
    </source>
</evidence>